<evidence type="ECO:0008006" key="3">
    <source>
        <dbReference type="Google" id="ProtNLM"/>
    </source>
</evidence>
<accession>A0A445E583</accession>
<dbReference type="SUPFAM" id="SSF49599">
    <property type="entry name" value="TRAF domain-like"/>
    <property type="match status" value="1"/>
</dbReference>
<dbReference type="InterPro" id="IPR008974">
    <property type="entry name" value="TRAF-like"/>
</dbReference>
<protein>
    <recommendedName>
        <fullName evidence="3">MATH domain-containing protein</fullName>
    </recommendedName>
</protein>
<comment type="caution">
    <text evidence="1">The sequence shown here is derived from an EMBL/GenBank/DDBJ whole genome shotgun (WGS) entry which is preliminary data.</text>
</comment>
<evidence type="ECO:0000313" key="1">
    <source>
        <dbReference type="EMBL" id="RYR70611.1"/>
    </source>
</evidence>
<dbReference type="EMBL" id="SDMP01000002">
    <property type="protein sequence ID" value="RYR70611.1"/>
    <property type="molecule type" value="Genomic_DNA"/>
</dbReference>
<keyword evidence="2" id="KW-1185">Reference proteome</keyword>
<dbReference type="Gene3D" id="2.60.210.10">
    <property type="entry name" value="Apoptosis, Tumor Necrosis Factor Receptor Associated Protein 2, Chain A"/>
    <property type="match status" value="1"/>
</dbReference>
<sequence>MSLRDWPRTKSQESKDSFLSYNEGTYEIGSGKHDGSCLASFITLTEFHDPNKEFLVNDICTIEAEVCVENDGHRYPNDNHIMLLEACSKHRELVRGVKKRNWSENFTERWFTALERVLHFLKSNKEVKDMDDDTYEELQDLWEQLNDLTLLKNVVKKYMMEKMKKNARILISYAIVAEACVENDGHQHHTNDNCIIPLITRTNNNNLVDFKGLCKVRKYFVLTIGLEEAYSKHLKLIEGVKRRN</sequence>
<name>A0A445E583_ARAHY</name>
<proteinExistence type="predicted"/>
<gene>
    <name evidence="1" type="ORF">Ahy_A02g004942</name>
</gene>
<dbReference type="Proteomes" id="UP000289738">
    <property type="component" value="Chromosome A02"/>
</dbReference>
<evidence type="ECO:0000313" key="2">
    <source>
        <dbReference type="Proteomes" id="UP000289738"/>
    </source>
</evidence>
<dbReference type="AlphaFoldDB" id="A0A445E583"/>
<reference evidence="1 2" key="1">
    <citation type="submission" date="2019-01" db="EMBL/GenBank/DDBJ databases">
        <title>Sequencing of cultivated peanut Arachis hypogaea provides insights into genome evolution and oil improvement.</title>
        <authorList>
            <person name="Chen X."/>
        </authorList>
    </citation>
    <scope>NUCLEOTIDE SEQUENCE [LARGE SCALE GENOMIC DNA]</scope>
    <source>
        <strain evidence="2">cv. Fuhuasheng</strain>
        <tissue evidence="1">Leaves</tissue>
    </source>
</reference>
<organism evidence="1 2">
    <name type="scientific">Arachis hypogaea</name>
    <name type="common">Peanut</name>
    <dbReference type="NCBI Taxonomy" id="3818"/>
    <lineage>
        <taxon>Eukaryota</taxon>
        <taxon>Viridiplantae</taxon>
        <taxon>Streptophyta</taxon>
        <taxon>Embryophyta</taxon>
        <taxon>Tracheophyta</taxon>
        <taxon>Spermatophyta</taxon>
        <taxon>Magnoliopsida</taxon>
        <taxon>eudicotyledons</taxon>
        <taxon>Gunneridae</taxon>
        <taxon>Pentapetalae</taxon>
        <taxon>rosids</taxon>
        <taxon>fabids</taxon>
        <taxon>Fabales</taxon>
        <taxon>Fabaceae</taxon>
        <taxon>Papilionoideae</taxon>
        <taxon>50 kb inversion clade</taxon>
        <taxon>dalbergioids sensu lato</taxon>
        <taxon>Dalbergieae</taxon>
        <taxon>Pterocarpus clade</taxon>
        <taxon>Arachis</taxon>
    </lineage>
</organism>